<comment type="similarity">
    <text evidence="1">Belongs to the methylmalonyl-CoA epimerase family.</text>
</comment>
<proteinExistence type="inferred from homology"/>
<dbReference type="AlphaFoldDB" id="A0A7Y0L2Z6"/>
<dbReference type="EC" id="5.1.99.1" evidence="4"/>
<evidence type="ECO:0000313" key="5">
    <source>
        <dbReference type="Proteomes" id="UP000533476"/>
    </source>
</evidence>
<dbReference type="EMBL" id="JABBVZ010000021">
    <property type="protein sequence ID" value="NMP22349.1"/>
    <property type="molecule type" value="Genomic_DNA"/>
</dbReference>
<evidence type="ECO:0000256" key="1">
    <source>
        <dbReference type="ARBA" id="ARBA00009308"/>
    </source>
</evidence>
<evidence type="ECO:0000256" key="2">
    <source>
        <dbReference type="ARBA" id="ARBA00022723"/>
    </source>
</evidence>
<keyword evidence="5" id="KW-1185">Reference proteome</keyword>
<dbReference type="Pfam" id="PF13669">
    <property type="entry name" value="Glyoxalase_4"/>
    <property type="match status" value="1"/>
</dbReference>
<dbReference type="CDD" id="cd07249">
    <property type="entry name" value="MMCE"/>
    <property type="match status" value="1"/>
</dbReference>
<keyword evidence="2" id="KW-0479">Metal-binding</keyword>
<keyword evidence="4" id="KW-0413">Isomerase</keyword>
<gene>
    <name evidence="4" type="primary">mce</name>
    <name evidence="4" type="ORF">HIJ39_08280</name>
</gene>
<dbReference type="GO" id="GO:0046872">
    <property type="term" value="F:metal ion binding"/>
    <property type="evidence" value="ECO:0007669"/>
    <property type="project" value="UniProtKB-KW"/>
</dbReference>
<dbReference type="RefSeq" id="WP_169098576.1">
    <property type="nucleotide sequence ID" value="NZ_JABBVZ010000021.1"/>
</dbReference>
<comment type="caution">
    <text evidence="4">The sequence shown here is derived from an EMBL/GenBank/DDBJ whole genome shotgun (WGS) entry which is preliminary data.</text>
</comment>
<name>A0A7Y0L2Z6_9FIRM</name>
<organism evidence="4 5">
    <name type="scientific">Sulfobacillus harzensis</name>
    <dbReference type="NCBI Taxonomy" id="2729629"/>
    <lineage>
        <taxon>Bacteria</taxon>
        <taxon>Bacillati</taxon>
        <taxon>Bacillota</taxon>
        <taxon>Clostridia</taxon>
        <taxon>Eubacteriales</taxon>
        <taxon>Clostridiales Family XVII. Incertae Sedis</taxon>
        <taxon>Sulfobacillus</taxon>
    </lineage>
</organism>
<reference evidence="4 5" key="1">
    <citation type="submission" date="2020-04" db="EMBL/GenBank/DDBJ databases">
        <authorList>
            <person name="Zhang R."/>
            <person name="Schippers A."/>
        </authorList>
    </citation>
    <scope>NUCLEOTIDE SEQUENCE [LARGE SCALE GENOMIC DNA]</scope>
    <source>
        <strain evidence="4 5">DSM 109850</strain>
    </source>
</reference>
<protein>
    <submittedName>
        <fullName evidence="4">Methylmalonyl-CoA epimerase</fullName>
        <ecNumber evidence="4">5.1.99.1</ecNumber>
    </submittedName>
</protein>
<sequence>MKLDHIGVAVRNIEQSLKAYEALGLEAVHRERVEKDRVDVAFVPFEGGRFELLEPFEESSPVGKFLAKRGQGIHHVALGVDNIDRELTRLQDAGVRLIDQAARPGAEGTRVAFVHPESTGGVLVELVERPHE</sequence>
<dbReference type="PROSITE" id="PS51819">
    <property type="entry name" value="VOC"/>
    <property type="match status" value="1"/>
</dbReference>
<dbReference type="InterPro" id="IPR051785">
    <property type="entry name" value="MMCE/EMCE_epimerase"/>
</dbReference>
<evidence type="ECO:0000259" key="3">
    <source>
        <dbReference type="PROSITE" id="PS51819"/>
    </source>
</evidence>
<dbReference type="InterPro" id="IPR037523">
    <property type="entry name" value="VOC_core"/>
</dbReference>
<dbReference type="PANTHER" id="PTHR43048:SF3">
    <property type="entry name" value="METHYLMALONYL-COA EPIMERASE, MITOCHONDRIAL"/>
    <property type="match status" value="1"/>
</dbReference>
<dbReference type="Proteomes" id="UP000533476">
    <property type="component" value="Unassembled WGS sequence"/>
</dbReference>
<evidence type="ECO:0000313" key="4">
    <source>
        <dbReference type="EMBL" id="NMP22349.1"/>
    </source>
</evidence>
<dbReference type="GO" id="GO:0004493">
    <property type="term" value="F:methylmalonyl-CoA epimerase activity"/>
    <property type="evidence" value="ECO:0007669"/>
    <property type="project" value="UniProtKB-EC"/>
</dbReference>
<dbReference type="SUPFAM" id="SSF54593">
    <property type="entry name" value="Glyoxalase/Bleomycin resistance protein/Dihydroxybiphenyl dioxygenase"/>
    <property type="match status" value="1"/>
</dbReference>
<feature type="domain" description="VOC" evidence="3">
    <location>
        <begin position="2"/>
        <end position="129"/>
    </location>
</feature>
<dbReference type="GO" id="GO:0046491">
    <property type="term" value="P:L-methylmalonyl-CoA metabolic process"/>
    <property type="evidence" value="ECO:0007669"/>
    <property type="project" value="TreeGrafter"/>
</dbReference>
<dbReference type="PANTHER" id="PTHR43048">
    <property type="entry name" value="METHYLMALONYL-COA EPIMERASE"/>
    <property type="match status" value="1"/>
</dbReference>
<accession>A0A7Y0L2Z6</accession>
<dbReference type="InterPro" id="IPR029068">
    <property type="entry name" value="Glyas_Bleomycin-R_OHBP_Dase"/>
</dbReference>
<dbReference type="NCBIfam" id="TIGR03081">
    <property type="entry name" value="metmalonyl_epim"/>
    <property type="match status" value="1"/>
</dbReference>
<dbReference type="Gene3D" id="3.10.180.10">
    <property type="entry name" value="2,3-Dihydroxybiphenyl 1,2-Dioxygenase, domain 1"/>
    <property type="match status" value="1"/>
</dbReference>
<dbReference type="InterPro" id="IPR017515">
    <property type="entry name" value="MeMalonyl-CoA_epimerase"/>
</dbReference>